<dbReference type="EMBL" id="LXQA010634203">
    <property type="protein sequence ID" value="MCI63284.1"/>
    <property type="molecule type" value="Genomic_DNA"/>
</dbReference>
<organism evidence="1 2">
    <name type="scientific">Trifolium medium</name>
    <dbReference type="NCBI Taxonomy" id="97028"/>
    <lineage>
        <taxon>Eukaryota</taxon>
        <taxon>Viridiplantae</taxon>
        <taxon>Streptophyta</taxon>
        <taxon>Embryophyta</taxon>
        <taxon>Tracheophyta</taxon>
        <taxon>Spermatophyta</taxon>
        <taxon>Magnoliopsida</taxon>
        <taxon>eudicotyledons</taxon>
        <taxon>Gunneridae</taxon>
        <taxon>Pentapetalae</taxon>
        <taxon>rosids</taxon>
        <taxon>fabids</taxon>
        <taxon>Fabales</taxon>
        <taxon>Fabaceae</taxon>
        <taxon>Papilionoideae</taxon>
        <taxon>50 kb inversion clade</taxon>
        <taxon>NPAAA clade</taxon>
        <taxon>Hologalegina</taxon>
        <taxon>IRL clade</taxon>
        <taxon>Trifolieae</taxon>
        <taxon>Trifolium</taxon>
    </lineage>
</organism>
<feature type="non-terminal residue" evidence="1">
    <location>
        <position position="63"/>
    </location>
</feature>
<name>A0A392TRI0_9FABA</name>
<reference evidence="1 2" key="1">
    <citation type="journal article" date="2018" name="Front. Plant Sci.">
        <title>Red Clover (Trifolium pratense) and Zigzag Clover (T. medium) - A Picture of Genomic Similarities and Differences.</title>
        <authorList>
            <person name="Dluhosova J."/>
            <person name="Istvanek J."/>
            <person name="Nedelnik J."/>
            <person name="Repkova J."/>
        </authorList>
    </citation>
    <scope>NUCLEOTIDE SEQUENCE [LARGE SCALE GENOMIC DNA]</scope>
    <source>
        <strain evidence="2">cv. 10/8</strain>
        <tissue evidence="1">Leaf</tissue>
    </source>
</reference>
<dbReference type="PANTHER" id="PTHR32212">
    <property type="entry name" value="CYCLIN-LIKE F-BOX"/>
    <property type="match status" value="1"/>
</dbReference>
<accession>A0A392TRI0</accession>
<keyword evidence="2" id="KW-1185">Reference proteome</keyword>
<dbReference type="Proteomes" id="UP000265520">
    <property type="component" value="Unassembled WGS sequence"/>
</dbReference>
<dbReference type="PANTHER" id="PTHR32212:SF234">
    <property type="entry name" value="F-BOX_LRR-REPEAT PROTEIN 13-LIKE"/>
    <property type="match status" value="1"/>
</dbReference>
<sequence length="63" mass="6829">MAASEEEDRLSSLSDDILIGIISLNPTKDAVRTGVLSKRWVGVYGIVLLISTSPTSIWKTNPL</sequence>
<protein>
    <submittedName>
        <fullName evidence="1">F-box protein</fullName>
    </submittedName>
</protein>
<dbReference type="SUPFAM" id="SSF81383">
    <property type="entry name" value="F-box domain"/>
    <property type="match status" value="1"/>
</dbReference>
<proteinExistence type="predicted"/>
<dbReference type="InterPro" id="IPR036047">
    <property type="entry name" value="F-box-like_dom_sf"/>
</dbReference>
<dbReference type="AlphaFoldDB" id="A0A392TRI0"/>
<comment type="caution">
    <text evidence="1">The sequence shown here is derived from an EMBL/GenBank/DDBJ whole genome shotgun (WGS) entry which is preliminary data.</text>
</comment>
<evidence type="ECO:0000313" key="2">
    <source>
        <dbReference type="Proteomes" id="UP000265520"/>
    </source>
</evidence>
<evidence type="ECO:0000313" key="1">
    <source>
        <dbReference type="EMBL" id="MCI63284.1"/>
    </source>
</evidence>